<dbReference type="InterPro" id="IPR046341">
    <property type="entry name" value="SET_dom_sf"/>
</dbReference>
<dbReference type="GO" id="GO:0008170">
    <property type="term" value="F:N-methyltransferase activity"/>
    <property type="evidence" value="ECO:0007669"/>
    <property type="project" value="UniProtKB-ARBA"/>
</dbReference>
<evidence type="ECO:0000313" key="8">
    <source>
        <dbReference type="EMBL" id="GBP66193.1"/>
    </source>
</evidence>
<comment type="caution">
    <text evidence="8">The sequence shown here is derived from an EMBL/GenBank/DDBJ whole genome shotgun (WGS) entry which is preliminary data.</text>
</comment>
<dbReference type="AlphaFoldDB" id="A0A4C1XT14"/>
<proteinExistence type="predicted"/>
<accession>A0A4C1XT14</accession>
<gene>
    <name evidence="8" type="primary">SMYD4</name>
    <name evidence="8" type="ORF">EVAR_81851_1</name>
</gene>
<sequence>MEDDIYMSLRSDDHSEVVMKLYEKIKLMPFVIYVEQKSEEESDVCRKQGNEAFKLHCYRDALKFYNKALCYAPKDSRSLNLAYSNRSALLYEIGEFHFALKDIKICYRLGCPDDILRKLKVREKKCYQQKQTNYVVDVTKKMISSANCLYLGADRSNEIPCASRAVKLDTAGPQSRVIAAEDIDVGTVVASEMAFVNTSANNEGAYLQCYHCVKSSLNLIPCNNCCSVMFCDENCKNMSIDEYHGVECKLLDRRFTCMVNSALKAVIKMKNKCKSWDEFIKASNEIIKINQTQESLQHMKLFSDINPFSLLHNTKNTYVPFGKKIERAIITTLLIECLEDRRSYFPTAQKEKLLAIRATANLLMHLFLYSREIILKQIAVVSAESMESVHYFTHGFYIFLGNLEHSCHPNLIVTAMNNKAVLTAIQPIQRGAPLTISYVGHYLLRENLNIELNIYGALGIVCSCKVCTNKWGEVFAKDYKLSPAQEEYLREIDLENILRMHLHHGVVGFYRKLCQGLKVFADLPNTMEYKKVFMAFIQYLDMYCCIETDNKILGDK</sequence>
<evidence type="ECO:0000256" key="5">
    <source>
        <dbReference type="ARBA" id="ARBA00022771"/>
    </source>
</evidence>
<dbReference type="PROSITE" id="PS01360">
    <property type="entry name" value="ZF_MYND_1"/>
    <property type="match status" value="1"/>
</dbReference>
<dbReference type="PANTHER" id="PTHR46165">
    <property type="entry name" value="SET AND MYND DOMAIN-CONTAINING PROTEIN 4"/>
    <property type="match status" value="1"/>
</dbReference>
<reference evidence="8 9" key="1">
    <citation type="journal article" date="2019" name="Commun. Biol.">
        <title>The bagworm genome reveals a unique fibroin gene that provides high tensile strength.</title>
        <authorList>
            <person name="Kono N."/>
            <person name="Nakamura H."/>
            <person name="Ohtoshi R."/>
            <person name="Tomita M."/>
            <person name="Numata K."/>
            <person name="Arakawa K."/>
        </authorList>
    </citation>
    <scope>NUCLEOTIDE SEQUENCE [LARGE SCALE GENOMIC DNA]</scope>
</reference>
<dbReference type="PANTHER" id="PTHR46165:SF6">
    <property type="entry name" value="SET AND MYND DOMAIN-CONTAINING PROTEIN 4-LIKE PROTEIN"/>
    <property type="match status" value="1"/>
</dbReference>
<dbReference type="Proteomes" id="UP000299102">
    <property type="component" value="Unassembled WGS sequence"/>
</dbReference>
<dbReference type="InterPro" id="IPR052097">
    <property type="entry name" value="SET-MYND_domain_protein"/>
</dbReference>
<dbReference type="GO" id="GO:0008276">
    <property type="term" value="F:protein methyltransferase activity"/>
    <property type="evidence" value="ECO:0007669"/>
    <property type="project" value="UniProtKB-ARBA"/>
</dbReference>
<keyword evidence="1" id="KW-0489">Methyltransferase</keyword>
<evidence type="ECO:0000256" key="2">
    <source>
        <dbReference type="ARBA" id="ARBA00022679"/>
    </source>
</evidence>
<protein>
    <submittedName>
        <fullName evidence="8">SET and MYND domain-containing protein 4</fullName>
    </submittedName>
</protein>
<dbReference type="Gene3D" id="1.10.220.160">
    <property type="match status" value="1"/>
</dbReference>
<dbReference type="Gene3D" id="6.10.140.2220">
    <property type="match status" value="1"/>
</dbReference>
<dbReference type="SUPFAM" id="SSF82199">
    <property type="entry name" value="SET domain"/>
    <property type="match status" value="1"/>
</dbReference>
<keyword evidence="6" id="KW-0862">Zinc</keyword>
<dbReference type="Pfam" id="PF00856">
    <property type="entry name" value="SET"/>
    <property type="match status" value="1"/>
</dbReference>
<name>A0A4C1XT14_EUMVA</name>
<dbReference type="GO" id="GO:0005634">
    <property type="term" value="C:nucleus"/>
    <property type="evidence" value="ECO:0007669"/>
    <property type="project" value="TreeGrafter"/>
</dbReference>
<feature type="domain" description="SET" evidence="7">
    <location>
        <begin position="147"/>
        <end position="439"/>
    </location>
</feature>
<keyword evidence="3" id="KW-0949">S-adenosyl-L-methionine</keyword>
<dbReference type="Gene3D" id="2.170.270.10">
    <property type="entry name" value="SET domain"/>
    <property type="match status" value="1"/>
</dbReference>
<dbReference type="OrthoDB" id="62495at2759"/>
<evidence type="ECO:0000256" key="6">
    <source>
        <dbReference type="ARBA" id="ARBA00022833"/>
    </source>
</evidence>
<evidence type="ECO:0000256" key="3">
    <source>
        <dbReference type="ARBA" id="ARBA00022691"/>
    </source>
</evidence>
<dbReference type="STRING" id="151549.A0A4C1XT14"/>
<evidence type="ECO:0000256" key="4">
    <source>
        <dbReference type="ARBA" id="ARBA00022723"/>
    </source>
</evidence>
<dbReference type="PROSITE" id="PS50280">
    <property type="entry name" value="SET"/>
    <property type="match status" value="1"/>
</dbReference>
<keyword evidence="9" id="KW-1185">Reference proteome</keyword>
<keyword evidence="5" id="KW-0863">Zinc-finger</keyword>
<organism evidence="8 9">
    <name type="scientific">Eumeta variegata</name>
    <name type="common">Bagworm moth</name>
    <name type="synonym">Eumeta japonica</name>
    <dbReference type="NCBI Taxonomy" id="151549"/>
    <lineage>
        <taxon>Eukaryota</taxon>
        <taxon>Metazoa</taxon>
        <taxon>Ecdysozoa</taxon>
        <taxon>Arthropoda</taxon>
        <taxon>Hexapoda</taxon>
        <taxon>Insecta</taxon>
        <taxon>Pterygota</taxon>
        <taxon>Neoptera</taxon>
        <taxon>Endopterygota</taxon>
        <taxon>Lepidoptera</taxon>
        <taxon>Glossata</taxon>
        <taxon>Ditrysia</taxon>
        <taxon>Tineoidea</taxon>
        <taxon>Psychidae</taxon>
        <taxon>Oiketicinae</taxon>
        <taxon>Eumeta</taxon>
    </lineage>
</organism>
<dbReference type="InterPro" id="IPR002893">
    <property type="entry name" value="Znf_MYND"/>
</dbReference>
<dbReference type="GO" id="GO:0032259">
    <property type="term" value="P:methylation"/>
    <property type="evidence" value="ECO:0007669"/>
    <property type="project" value="UniProtKB-KW"/>
</dbReference>
<dbReference type="GO" id="GO:0042826">
    <property type="term" value="F:histone deacetylase binding"/>
    <property type="evidence" value="ECO:0007669"/>
    <property type="project" value="TreeGrafter"/>
</dbReference>
<dbReference type="Gene3D" id="1.25.40.10">
    <property type="entry name" value="Tetratricopeptide repeat domain"/>
    <property type="match status" value="1"/>
</dbReference>
<keyword evidence="4" id="KW-0479">Metal-binding</keyword>
<evidence type="ECO:0000256" key="1">
    <source>
        <dbReference type="ARBA" id="ARBA00022603"/>
    </source>
</evidence>
<dbReference type="GO" id="GO:0005737">
    <property type="term" value="C:cytoplasm"/>
    <property type="evidence" value="ECO:0007669"/>
    <property type="project" value="TreeGrafter"/>
</dbReference>
<dbReference type="EMBL" id="BGZK01000950">
    <property type="protein sequence ID" value="GBP66193.1"/>
    <property type="molecule type" value="Genomic_DNA"/>
</dbReference>
<keyword evidence="2" id="KW-0808">Transferase</keyword>
<dbReference type="InterPro" id="IPR011990">
    <property type="entry name" value="TPR-like_helical_dom_sf"/>
</dbReference>
<dbReference type="SUPFAM" id="SSF48452">
    <property type="entry name" value="TPR-like"/>
    <property type="match status" value="1"/>
</dbReference>
<dbReference type="GO" id="GO:0008757">
    <property type="term" value="F:S-adenosylmethionine-dependent methyltransferase activity"/>
    <property type="evidence" value="ECO:0007669"/>
    <property type="project" value="UniProtKB-ARBA"/>
</dbReference>
<dbReference type="GO" id="GO:0008270">
    <property type="term" value="F:zinc ion binding"/>
    <property type="evidence" value="ECO:0007669"/>
    <property type="project" value="UniProtKB-KW"/>
</dbReference>
<evidence type="ECO:0000259" key="7">
    <source>
        <dbReference type="PROSITE" id="PS50280"/>
    </source>
</evidence>
<dbReference type="InterPro" id="IPR001214">
    <property type="entry name" value="SET_dom"/>
</dbReference>
<evidence type="ECO:0000313" key="9">
    <source>
        <dbReference type="Proteomes" id="UP000299102"/>
    </source>
</evidence>
<dbReference type="SUPFAM" id="SSF144232">
    <property type="entry name" value="HIT/MYND zinc finger-like"/>
    <property type="match status" value="1"/>
</dbReference>